<feature type="coiled-coil region" evidence="1">
    <location>
        <begin position="65"/>
        <end position="99"/>
    </location>
</feature>
<gene>
    <name evidence="2" type="ORF">Hokovirus_4_36</name>
</gene>
<organism evidence="2">
    <name type="scientific">Hokovirus HKV1</name>
    <dbReference type="NCBI Taxonomy" id="1977638"/>
    <lineage>
        <taxon>Viruses</taxon>
        <taxon>Varidnaviria</taxon>
        <taxon>Bamfordvirae</taxon>
        <taxon>Nucleocytoviricota</taxon>
        <taxon>Megaviricetes</taxon>
        <taxon>Imitervirales</taxon>
        <taxon>Mimiviridae</taxon>
        <taxon>Klosneuvirinae</taxon>
        <taxon>Hokovirus</taxon>
    </lineage>
</organism>
<dbReference type="EMBL" id="KY684106">
    <property type="protein sequence ID" value="ARF11062.1"/>
    <property type="molecule type" value="Genomic_DNA"/>
</dbReference>
<proteinExistence type="predicted"/>
<name>A0A1V0SH68_9VIRU</name>
<protein>
    <submittedName>
        <fullName evidence="2">Uncharacterized protein</fullName>
    </submittedName>
</protein>
<evidence type="ECO:0000256" key="1">
    <source>
        <dbReference type="SAM" id="Coils"/>
    </source>
</evidence>
<accession>A0A1V0SH68</accession>
<keyword evidence="1" id="KW-0175">Coiled coil</keyword>
<reference evidence="2" key="1">
    <citation type="journal article" date="2017" name="Science">
        <title>Giant viruses with an expanded complement of translation system components.</title>
        <authorList>
            <person name="Schulz F."/>
            <person name="Yutin N."/>
            <person name="Ivanova N.N."/>
            <person name="Ortega D.R."/>
            <person name="Lee T.K."/>
            <person name="Vierheilig J."/>
            <person name="Daims H."/>
            <person name="Horn M."/>
            <person name="Wagner M."/>
            <person name="Jensen G.J."/>
            <person name="Kyrpides N.C."/>
            <person name="Koonin E.V."/>
            <person name="Woyke T."/>
        </authorList>
    </citation>
    <scope>NUCLEOTIDE SEQUENCE</scope>
    <source>
        <strain evidence="2">HKV1</strain>
    </source>
</reference>
<sequence length="124" mass="14617">MDNDNIIKNGFNKFVKLFETKQEQIQIEQINVQEIIEKEYKKELSNMLFTLEEIEIGQNIIMNQLDQDTETIEQIIENTSKAENNINEASKNLKDAENIVPSYINPIKNITNLIRTYCTFKRIF</sequence>
<evidence type="ECO:0000313" key="2">
    <source>
        <dbReference type="EMBL" id="ARF11062.1"/>
    </source>
</evidence>